<dbReference type="AlphaFoldDB" id="A0AA38CAE1"/>
<gene>
    <name evidence="1" type="ORF">KI387_042131</name>
</gene>
<dbReference type="Proteomes" id="UP000824469">
    <property type="component" value="Unassembled WGS sequence"/>
</dbReference>
<evidence type="ECO:0000313" key="1">
    <source>
        <dbReference type="EMBL" id="KAH9292683.1"/>
    </source>
</evidence>
<name>A0AA38CAE1_TAXCH</name>
<reference evidence="1 2" key="1">
    <citation type="journal article" date="2021" name="Nat. Plants">
        <title>The Taxus genome provides insights into paclitaxel biosynthesis.</title>
        <authorList>
            <person name="Xiong X."/>
            <person name="Gou J."/>
            <person name="Liao Q."/>
            <person name="Li Y."/>
            <person name="Zhou Q."/>
            <person name="Bi G."/>
            <person name="Li C."/>
            <person name="Du R."/>
            <person name="Wang X."/>
            <person name="Sun T."/>
            <person name="Guo L."/>
            <person name="Liang H."/>
            <person name="Lu P."/>
            <person name="Wu Y."/>
            <person name="Zhang Z."/>
            <person name="Ro D.K."/>
            <person name="Shang Y."/>
            <person name="Huang S."/>
            <person name="Yan J."/>
        </authorList>
    </citation>
    <scope>NUCLEOTIDE SEQUENCE [LARGE SCALE GENOMIC DNA]</scope>
    <source>
        <strain evidence="1">Ta-2019</strain>
    </source>
</reference>
<evidence type="ECO:0000313" key="2">
    <source>
        <dbReference type="Proteomes" id="UP000824469"/>
    </source>
</evidence>
<organism evidence="1 2">
    <name type="scientific">Taxus chinensis</name>
    <name type="common">Chinese yew</name>
    <name type="synonym">Taxus wallichiana var. chinensis</name>
    <dbReference type="NCBI Taxonomy" id="29808"/>
    <lineage>
        <taxon>Eukaryota</taxon>
        <taxon>Viridiplantae</taxon>
        <taxon>Streptophyta</taxon>
        <taxon>Embryophyta</taxon>
        <taxon>Tracheophyta</taxon>
        <taxon>Spermatophyta</taxon>
        <taxon>Pinopsida</taxon>
        <taxon>Pinidae</taxon>
        <taxon>Conifers II</taxon>
        <taxon>Cupressales</taxon>
        <taxon>Taxaceae</taxon>
        <taxon>Taxus</taxon>
    </lineage>
</organism>
<proteinExistence type="predicted"/>
<keyword evidence="2" id="KW-1185">Reference proteome</keyword>
<sequence length="79" mass="8656">MLESSQWMIVGQPRDLARSSPVDNAQMYIVGKCPAEGRGIPTAIGIRSPLSEGLLLGFDPALSTRRWINLANKYIDRGV</sequence>
<dbReference type="EMBL" id="JAHRHJ020002565">
    <property type="protein sequence ID" value="KAH9292683.1"/>
    <property type="molecule type" value="Genomic_DNA"/>
</dbReference>
<accession>A0AA38CAE1</accession>
<comment type="caution">
    <text evidence="1">The sequence shown here is derived from an EMBL/GenBank/DDBJ whole genome shotgun (WGS) entry which is preliminary data.</text>
</comment>
<protein>
    <submittedName>
        <fullName evidence="1">Uncharacterized protein</fullName>
    </submittedName>
</protein>
<feature type="non-terminal residue" evidence="1">
    <location>
        <position position="79"/>
    </location>
</feature>